<dbReference type="KEGG" id="cle:Clole_2538"/>
<sequence length="146" mass="16211">MREILTIIPRILVSMGAGIIISGGVVAFITIIGVIPMMAHRTQTGHHVIWYENAIILGAISGSILSMWEMRLHLWSWLVILLLLSFGMFVGGLIIALAEVLDVFPIVNRRVKVKKGISLFVLSLAAGKLIGSLLYWLYPMFLEIIQ</sequence>
<evidence type="ECO:0000313" key="3">
    <source>
        <dbReference type="Proteomes" id="UP000008467"/>
    </source>
</evidence>
<protein>
    <submittedName>
        <fullName evidence="2">Stage V sporulation protein AB</fullName>
    </submittedName>
</protein>
<feature type="transmembrane region" description="Helical" evidence="1">
    <location>
        <begin position="12"/>
        <end position="36"/>
    </location>
</feature>
<dbReference type="RefSeq" id="WP_013657537.1">
    <property type="nucleotide sequence ID" value="NC_015275.1"/>
</dbReference>
<dbReference type="STRING" id="642492.Clole_2538"/>
<dbReference type="eggNOG" id="ENOG503152T">
    <property type="taxonomic scope" value="Bacteria"/>
</dbReference>
<dbReference type="HOGENOM" id="CLU_151137_0_0_9"/>
<proteinExistence type="predicted"/>
<gene>
    <name evidence="2" type="ordered locus">Clole_2538</name>
</gene>
<keyword evidence="1" id="KW-0812">Transmembrane</keyword>
<evidence type="ECO:0000313" key="2">
    <source>
        <dbReference type="EMBL" id="ADZ84244.1"/>
    </source>
</evidence>
<name>F2JHK5_CELLD</name>
<reference evidence="2 3" key="1">
    <citation type="journal article" date="2011" name="J. Bacteriol.">
        <title>Complete genome sequence of the cellulose-degrading bacterium Cellulosilyticum lentocellum.</title>
        <authorList>
            <consortium name="US DOE Joint Genome Institute"/>
            <person name="Miller D.A."/>
            <person name="Suen G."/>
            <person name="Bruce D."/>
            <person name="Copeland A."/>
            <person name="Cheng J.F."/>
            <person name="Detter C."/>
            <person name="Goodwin L.A."/>
            <person name="Han C.S."/>
            <person name="Hauser L.J."/>
            <person name="Land M.L."/>
            <person name="Lapidus A."/>
            <person name="Lucas S."/>
            <person name="Meincke L."/>
            <person name="Pitluck S."/>
            <person name="Tapia R."/>
            <person name="Teshima H."/>
            <person name="Woyke T."/>
            <person name="Fox B.G."/>
            <person name="Angert E.R."/>
            <person name="Currie C.R."/>
        </authorList>
    </citation>
    <scope>NUCLEOTIDE SEQUENCE [LARGE SCALE GENOMIC DNA]</scope>
    <source>
        <strain evidence="3">ATCC 49066 / DSM 5427 / NCIMB 11756 / RHM5</strain>
    </source>
</reference>
<organism evidence="2 3">
    <name type="scientific">Cellulosilyticum lentocellum (strain ATCC 49066 / DSM 5427 / NCIMB 11756 / RHM5)</name>
    <name type="common">Clostridium lentocellum</name>
    <dbReference type="NCBI Taxonomy" id="642492"/>
    <lineage>
        <taxon>Bacteria</taxon>
        <taxon>Bacillati</taxon>
        <taxon>Bacillota</taxon>
        <taxon>Clostridia</taxon>
        <taxon>Lachnospirales</taxon>
        <taxon>Cellulosilyticaceae</taxon>
        <taxon>Cellulosilyticum</taxon>
    </lineage>
</organism>
<dbReference type="Pfam" id="PF13782">
    <property type="entry name" value="SpoVAB"/>
    <property type="match status" value="1"/>
</dbReference>
<keyword evidence="3" id="KW-1185">Reference proteome</keyword>
<dbReference type="InterPro" id="IPR020144">
    <property type="entry name" value="SpoVAB"/>
</dbReference>
<keyword evidence="1" id="KW-1133">Transmembrane helix</keyword>
<dbReference type="Proteomes" id="UP000008467">
    <property type="component" value="Chromosome"/>
</dbReference>
<keyword evidence="1" id="KW-0472">Membrane</keyword>
<accession>F2JHK5</accession>
<feature type="transmembrane region" description="Helical" evidence="1">
    <location>
        <begin position="48"/>
        <end position="68"/>
    </location>
</feature>
<dbReference type="AlphaFoldDB" id="F2JHK5"/>
<dbReference type="EMBL" id="CP002582">
    <property type="protein sequence ID" value="ADZ84244.1"/>
    <property type="molecule type" value="Genomic_DNA"/>
</dbReference>
<evidence type="ECO:0000256" key="1">
    <source>
        <dbReference type="SAM" id="Phobius"/>
    </source>
</evidence>
<feature type="transmembrane region" description="Helical" evidence="1">
    <location>
        <begin position="74"/>
        <end position="98"/>
    </location>
</feature>
<feature type="transmembrane region" description="Helical" evidence="1">
    <location>
        <begin position="119"/>
        <end position="138"/>
    </location>
</feature>